<feature type="chain" id="PRO_5007573634" evidence="3">
    <location>
        <begin position="21"/>
        <end position="195"/>
    </location>
</feature>
<feature type="compositionally biased region" description="Gly residues" evidence="2">
    <location>
        <begin position="21"/>
        <end position="32"/>
    </location>
</feature>
<evidence type="ECO:0000313" key="5">
    <source>
        <dbReference type="Proteomes" id="UP000075320"/>
    </source>
</evidence>
<name>A0A150WR24_BDEBC</name>
<keyword evidence="5" id="KW-1185">Reference proteome</keyword>
<evidence type="ECO:0000313" key="4">
    <source>
        <dbReference type="EMBL" id="KYG66943.1"/>
    </source>
</evidence>
<feature type="compositionally biased region" description="Basic and acidic residues" evidence="2">
    <location>
        <begin position="166"/>
        <end position="175"/>
    </location>
</feature>
<dbReference type="RefSeq" id="WP_061834520.1">
    <property type="nucleotide sequence ID" value="NZ_LUKE01000001.1"/>
</dbReference>
<comment type="caution">
    <text evidence="4">The sequence shown here is derived from an EMBL/GenBank/DDBJ whole genome shotgun (WGS) entry which is preliminary data.</text>
</comment>
<dbReference type="EMBL" id="LUKE01000001">
    <property type="protein sequence ID" value="KYG66943.1"/>
    <property type="molecule type" value="Genomic_DNA"/>
</dbReference>
<feature type="compositionally biased region" description="Polar residues" evidence="2">
    <location>
        <begin position="176"/>
        <end position="186"/>
    </location>
</feature>
<evidence type="ECO:0000256" key="3">
    <source>
        <dbReference type="SAM" id="SignalP"/>
    </source>
</evidence>
<keyword evidence="1" id="KW-0175">Coiled coil</keyword>
<dbReference type="OrthoDB" id="5293225at2"/>
<evidence type="ECO:0000256" key="1">
    <source>
        <dbReference type="SAM" id="Coils"/>
    </source>
</evidence>
<feature type="region of interest" description="Disordered" evidence="2">
    <location>
        <begin position="145"/>
        <end position="195"/>
    </location>
</feature>
<evidence type="ECO:0000256" key="2">
    <source>
        <dbReference type="SAM" id="MobiDB-lite"/>
    </source>
</evidence>
<protein>
    <submittedName>
        <fullName evidence="4">Uncharacterized protein</fullName>
    </submittedName>
</protein>
<gene>
    <name evidence="4" type="ORF">AZI86_07930</name>
</gene>
<dbReference type="AlphaFoldDB" id="A0A150WR24"/>
<feature type="compositionally biased region" description="Basic and acidic residues" evidence="2">
    <location>
        <begin position="33"/>
        <end position="46"/>
    </location>
</feature>
<proteinExistence type="predicted"/>
<sequence>MYSLALKTVLSVMLSSVALASGGGGHGGAEGGGEAKPEKKEIKSAEDSFSVVQSRVQGLEAKVHSGQEEIQKLITEKQHTKDPEKVNEIIRQMLTLHKELEKNLKEYDQQRSLLKYRYPEKAASEKREYERIELKSIEDMESQMSIGSSVNRTMKKVRMQYGNPEPESKKVESHSKTAPSKPSQPGLTDPVILKK</sequence>
<feature type="region of interest" description="Disordered" evidence="2">
    <location>
        <begin position="21"/>
        <end position="47"/>
    </location>
</feature>
<dbReference type="Proteomes" id="UP000075320">
    <property type="component" value="Unassembled WGS sequence"/>
</dbReference>
<feature type="signal peptide" evidence="3">
    <location>
        <begin position="1"/>
        <end position="20"/>
    </location>
</feature>
<feature type="coiled-coil region" evidence="1">
    <location>
        <begin position="56"/>
        <end position="117"/>
    </location>
</feature>
<keyword evidence="3" id="KW-0732">Signal</keyword>
<accession>A0A150WR24</accession>
<organism evidence="4 5">
    <name type="scientific">Bdellovibrio bacteriovorus</name>
    <dbReference type="NCBI Taxonomy" id="959"/>
    <lineage>
        <taxon>Bacteria</taxon>
        <taxon>Pseudomonadati</taxon>
        <taxon>Bdellovibrionota</taxon>
        <taxon>Bdellovibrionia</taxon>
        <taxon>Bdellovibrionales</taxon>
        <taxon>Pseudobdellovibrionaceae</taxon>
        <taxon>Bdellovibrio</taxon>
    </lineage>
</organism>
<reference evidence="4 5" key="1">
    <citation type="submission" date="2016-03" db="EMBL/GenBank/DDBJ databases">
        <authorList>
            <person name="Ploux O."/>
        </authorList>
    </citation>
    <scope>NUCLEOTIDE SEQUENCE [LARGE SCALE GENOMIC DNA]</scope>
    <source>
        <strain evidence="4 5">R0</strain>
    </source>
</reference>